<dbReference type="Gene3D" id="3.60.90.10">
    <property type="entry name" value="S-adenosylmethionine decarboxylase"/>
    <property type="match status" value="1"/>
</dbReference>
<dbReference type="InterPro" id="IPR017716">
    <property type="entry name" value="S-AdoMet_deCOase_pro-enz"/>
</dbReference>
<evidence type="ECO:0000256" key="10">
    <source>
        <dbReference type="HAMAP-Rule" id="MF_00464"/>
    </source>
</evidence>
<evidence type="ECO:0000256" key="1">
    <source>
        <dbReference type="ARBA" id="ARBA00022691"/>
    </source>
</evidence>
<keyword evidence="5 10" id="KW-0620">Polyamine biosynthesis</keyword>
<keyword evidence="7 10" id="KW-0456">Lyase</keyword>
<dbReference type="PANTHER" id="PTHR33866">
    <property type="entry name" value="S-ADENOSYLMETHIONINE DECARBOXYLASE PROENZYME"/>
    <property type="match status" value="1"/>
</dbReference>
<gene>
    <name evidence="11" type="primary">speD</name>
    <name evidence="10" type="synonym">speH</name>
    <name evidence="11" type="ORF">ACFQPF_16260</name>
</gene>
<dbReference type="GO" id="GO:0004014">
    <property type="term" value="F:adenosylmethionine decarboxylase activity"/>
    <property type="evidence" value="ECO:0007669"/>
    <property type="project" value="UniProtKB-EC"/>
</dbReference>
<comment type="catalytic activity">
    <reaction evidence="10">
        <text>S-adenosyl-L-methionine + H(+) = S-adenosyl 3-(methylsulfanyl)propylamine + CO2</text>
        <dbReference type="Rhea" id="RHEA:15981"/>
        <dbReference type="ChEBI" id="CHEBI:15378"/>
        <dbReference type="ChEBI" id="CHEBI:16526"/>
        <dbReference type="ChEBI" id="CHEBI:57443"/>
        <dbReference type="ChEBI" id="CHEBI:59789"/>
        <dbReference type="EC" id="4.1.1.50"/>
    </reaction>
</comment>
<comment type="caution">
    <text evidence="10">Lacks conserved residue(s) required for the propagation of feature annotation.</text>
</comment>
<dbReference type="EC" id="4.1.1.50" evidence="10"/>
<accession>A0ABW2NUE7</accession>
<keyword evidence="12" id="KW-1185">Reference proteome</keyword>
<feature type="active site" description="Proton acceptor; for processing activity" evidence="10">
    <location>
        <position position="68"/>
    </location>
</feature>
<dbReference type="PANTHER" id="PTHR33866:SF2">
    <property type="entry name" value="S-ADENOSYLMETHIONINE DECARBOXYLASE PROENZYME"/>
    <property type="match status" value="1"/>
</dbReference>
<dbReference type="HAMAP" id="MF_00464">
    <property type="entry name" value="AdoMetDC_1"/>
    <property type="match status" value="1"/>
</dbReference>
<organism evidence="11 12">
    <name type="scientific">Fictibacillus iocasae</name>
    <dbReference type="NCBI Taxonomy" id="2715437"/>
    <lineage>
        <taxon>Bacteria</taxon>
        <taxon>Bacillati</taxon>
        <taxon>Bacillota</taxon>
        <taxon>Bacilli</taxon>
        <taxon>Bacillales</taxon>
        <taxon>Fictibacillaceae</taxon>
        <taxon>Fictibacillus</taxon>
    </lineage>
</organism>
<dbReference type="SUPFAM" id="SSF56276">
    <property type="entry name" value="S-adenosylmethionine decarboxylase"/>
    <property type="match status" value="1"/>
</dbReference>
<dbReference type="InterPro" id="IPR003826">
    <property type="entry name" value="AdoMetDC_fam_prok"/>
</dbReference>
<evidence type="ECO:0000313" key="12">
    <source>
        <dbReference type="Proteomes" id="UP001596549"/>
    </source>
</evidence>
<evidence type="ECO:0000256" key="3">
    <source>
        <dbReference type="ARBA" id="ARBA00022813"/>
    </source>
</evidence>
<dbReference type="Proteomes" id="UP001596549">
    <property type="component" value="Unassembled WGS sequence"/>
</dbReference>
<comment type="pathway">
    <text evidence="10">Amine and polyamine biosynthesis; S-adenosylmethioninamine biosynthesis; S-adenosylmethioninamine from S-adenosyl-L-methionine: step 1/1.</text>
</comment>
<evidence type="ECO:0000256" key="9">
    <source>
        <dbReference type="ARBA" id="ARBA00023317"/>
    </source>
</evidence>
<feature type="chain" id="PRO_5044933073" description="S-adenosylmethionine decarboxylase alpha chain" evidence="10">
    <location>
        <begin position="63"/>
        <end position="128"/>
    </location>
</feature>
<dbReference type="RefSeq" id="WP_379750870.1">
    <property type="nucleotide sequence ID" value="NZ_JBHTCP010000050.1"/>
</dbReference>
<reference evidence="12" key="1">
    <citation type="journal article" date="2019" name="Int. J. Syst. Evol. Microbiol.">
        <title>The Global Catalogue of Microorganisms (GCM) 10K type strain sequencing project: providing services to taxonomists for standard genome sequencing and annotation.</title>
        <authorList>
            <consortium name="The Broad Institute Genomics Platform"/>
            <consortium name="The Broad Institute Genome Sequencing Center for Infectious Disease"/>
            <person name="Wu L."/>
            <person name="Ma J."/>
        </authorList>
    </citation>
    <scope>NUCLEOTIDE SEQUENCE [LARGE SCALE GENOMIC DNA]</scope>
    <source>
        <strain evidence="12">NBRC 106396</strain>
    </source>
</reference>
<evidence type="ECO:0000256" key="4">
    <source>
        <dbReference type="ARBA" id="ARBA00023066"/>
    </source>
</evidence>
<keyword evidence="9 10" id="KW-0670">Pyruvate</keyword>
<proteinExistence type="inferred from homology"/>
<feature type="active site" description="Schiff-base intermediate with substrate; via pyruvic acid" evidence="10">
    <location>
        <position position="63"/>
    </location>
</feature>
<keyword evidence="4 10" id="KW-0745">Spermidine biosynthesis</keyword>
<keyword evidence="2 10" id="KW-0210">Decarboxylase</keyword>
<evidence type="ECO:0000313" key="11">
    <source>
        <dbReference type="EMBL" id="MFC7373196.1"/>
    </source>
</evidence>
<keyword evidence="6 10" id="KW-0865">Zymogen</keyword>
<keyword evidence="8 10" id="KW-0704">Schiff base</keyword>
<comment type="caution">
    <text evidence="11">The sequence shown here is derived from an EMBL/GenBank/DDBJ whole genome shotgun (WGS) entry which is preliminary data.</text>
</comment>
<name>A0ABW2NUE7_9BACL</name>
<dbReference type="EMBL" id="JBHTCP010000050">
    <property type="protein sequence ID" value="MFC7373196.1"/>
    <property type="molecule type" value="Genomic_DNA"/>
</dbReference>
<evidence type="ECO:0000256" key="5">
    <source>
        <dbReference type="ARBA" id="ARBA00023115"/>
    </source>
</evidence>
<dbReference type="InterPro" id="IPR016067">
    <property type="entry name" value="S-AdoMet_deCO2ase_core"/>
</dbReference>
<comment type="PTM">
    <text evidence="10">Is synthesized initially as an inactive proenzyme. Formation of the active enzyme involves a self-maturation process in which the active site pyruvoyl group is generated from an internal serine residue via an autocatalytic post-translational modification. Two non-identical subunits are generated from the proenzyme in this reaction, and the pyruvate is formed at the N-terminus of the alpha chain, which is derived from the carboxyl end of the proenzyme. The post-translation cleavage follows an unusual pathway, termed non-hydrolytic serinolysis, in which the side chain hydroxyl group of the serine supplies its oxygen atom to form the C-terminus of the beta chain, while the remainder of the serine residue undergoes an oxidative deamination to produce ammonia and the pyruvoyl group blocking the N-terminus of the alpha chain.</text>
</comment>
<comment type="function">
    <text evidence="10">Catalyzes the decarboxylation of S-adenosylmethionine to S-adenosylmethioninamine (dcAdoMet), the propylamine donor required for the synthesis of the polyamines spermine and spermidine from the diamine putrescine.</text>
</comment>
<comment type="subunit">
    <text evidence="10">Heterotetramer of two alpha and two beta chains arranged as a dimer of alpha/beta heterodimers.</text>
</comment>
<evidence type="ECO:0000256" key="2">
    <source>
        <dbReference type="ARBA" id="ARBA00022793"/>
    </source>
</evidence>
<evidence type="ECO:0000256" key="6">
    <source>
        <dbReference type="ARBA" id="ARBA00023145"/>
    </source>
</evidence>
<dbReference type="NCBIfam" id="TIGR03330">
    <property type="entry name" value="SAM_DCase_Bsu"/>
    <property type="match status" value="1"/>
</dbReference>
<keyword evidence="3 10" id="KW-0068">Autocatalytic cleavage</keyword>
<feature type="chain" id="PRO_5044933074" description="S-adenosylmethionine decarboxylase beta chain" evidence="10">
    <location>
        <begin position="1"/>
        <end position="62"/>
    </location>
</feature>
<evidence type="ECO:0000256" key="8">
    <source>
        <dbReference type="ARBA" id="ARBA00023270"/>
    </source>
</evidence>
<protein>
    <recommendedName>
        <fullName evidence="10">S-adenosylmethionine decarboxylase proenzyme</fullName>
        <shortName evidence="10">AdoMetDC</shortName>
        <shortName evidence="10">SAMDC</shortName>
        <ecNumber evidence="10">4.1.1.50</ecNumber>
    </recommendedName>
    <component>
        <recommendedName>
            <fullName evidence="10">S-adenosylmethionine decarboxylase beta chain</fullName>
        </recommendedName>
    </component>
    <component>
        <recommendedName>
            <fullName evidence="10">S-adenosylmethionine decarboxylase alpha chain</fullName>
        </recommendedName>
    </component>
</protein>
<keyword evidence="1 10" id="KW-0949">S-adenosyl-L-methionine</keyword>
<feature type="active site" description="Proton donor; for catalytic activity" evidence="10">
    <location>
        <position position="83"/>
    </location>
</feature>
<comment type="similarity">
    <text evidence="10">Belongs to the prokaryotic AdoMetDC family. Type 1 subfamily.</text>
</comment>
<sequence>METKGFHIIIDAFLCDEKLLNSADRLEASLIKIAEELNMEVLHTYFHAFQPHGVTGVLVLSTSHMSVHTWPEKRYASLDIYTCGDSNPLDRVDAVISSFSSEYAVVYDILRGEKRQRTPGSIVITKEN</sequence>
<dbReference type="Pfam" id="PF02675">
    <property type="entry name" value="AdoMet_dc"/>
    <property type="match status" value="1"/>
</dbReference>
<feature type="modified residue" description="Pyruvic acid (Ser); by autocatalysis" evidence="10">
    <location>
        <position position="63"/>
    </location>
</feature>
<evidence type="ECO:0000256" key="7">
    <source>
        <dbReference type="ARBA" id="ARBA00023239"/>
    </source>
</evidence>
<comment type="cofactor">
    <cofactor evidence="10">
        <name>pyruvate</name>
        <dbReference type="ChEBI" id="CHEBI:15361"/>
    </cofactor>
    <text evidence="10">Binds 1 pyruvoyl group covalently per subunit.</text>
</comment>